<dbReference type="STRING" id="720554.Clocl_1080"/>
<reference evidence="1 2" key="2">
    <citation type="journal article" date="2012" name="Stand. Genomic Sci.">
        <title>Complete Genome Sequence of Clostridium clariflavum DSM 19732.</title>
        <authorList>
            <person name="Izquierdo J.A."/>
            <person name="Goodwin L."/>
            <person name="Davenport K.W."/>
            <person name="Teshima H."/>
            <person name="Bruce D."/>
            <person name="Detter C."/>
            <person name="Tapia R."/>
            <person name="Han S."/>
            <person name="Land M."/>
            <person name="Hauser L."/>
            <person name="Jeffries C.D."/>
            <person name="Han J."/>
            <person name="Pitluck S."/>
            <person name="Nolan M."/>
            <person name="Chen A."/>
            <person name="Huntemann M."/>
            <person name="Mavromatis K."/>
            <person name="Mikhailova N."/>
            <person name="Liolios K."/>
            <person name="Woyke T."/>
            <person name="Lynd L.R."/>
        </authorList>
    </citation>
    <scope>NUCLEOTIDE SEQUENCE [LARGE SCALE GENOMIC DNA]</scope>
    <source>
        <strain evidence="2">DSM 19732 / NBRC 101661 / EBR45</strain>
    </source>
</reference>
<gene>
    <name evidence="1" type="ordered locus">Clocl_1080</name>
</gene>
<protein>
    <submittedName>
        <fullName evidence="1">Uncharacterized protein</fullName>
    </submittedName>
</protein>
<organism evidence="1 2">
    <name type="scientific">Acetivibrio clariflavus (strain DSM 19732 / NBRC 101661 / EBR45)</name>
    <name type="common">Clostridium clariflavum</name>
    <dbReference type="NCBI Taxonomy" id="720554"/>
    <lineage>
        <taxon>Bacteria</taxon>
        <taxon>Bacillati</taxon>
        <taxon>Bacillota</taxon>
        <taxon>Clostridia</taxon>
        <taxon>Eubacteriales</taxon>
        <taxon>Oscillospiraceae</taxon>
        <taxon>Acetivibrio</taxon>
    </lineage>
</organism>
<dbReference type="OrthoDB" id="2087644at2"/>
<dbReference type="KEGG" id="ccl:Clocl_1080"/>
<sequence>MNDCICNNCKNLKQRIDEESNEIEYVCEFGYPSDECMSCEEEQCNVTECAHYVEDKNDGTLKKVYCKGCGMELQQMYEDEADGDVYCVECYLNSK</sequence>
<name>G8LXP4_ACECE</name>
<proteinExistence type="predicted"/>
<dbReference type="eggNOG" id="ENOG5033JA9">
    <property type="taxonomic scope" value="Bacteria"/>
</dbReference>
<dbReference type="AlphaFoldDB" id="G8LXP4"/>
<keyword evidence="2" id="KW-1185">Reference proteome</keyword>
<evidence type="ECO:0000313" key="2">
    <source>
        <dbReference type="Proteomes" id="UP000005435"/>
    </source>
</evidence>
<reference evidence="2" key="1">
    <citation type="submission" date="2011-12" db="EMBL/GenBank/DDBJ databases">
        <title>Complete sequence of Clostridium clariflavum DSM 19732.</title>
        <authorList>
            <consortium name="US DOE Joint Genome Institute"/>
            <person name="Lucas S."/>
            <person name="Han J."/>
            <person name="Lapidus A."/>
            <person name="Cheng J.-F."/>
            <person name="Goodwin L."/>
            <person name="Pitluck S."/>
            <person name="Peters L."/>
            <person name="Teshima H."/>
            <person name="Detter J.C."/>
            <person name="Han C."/>
            <person name="Tapia R."/>
            <person name="Land M."/>
            <person name="Hauser L."/>
            <person name="Kyrpides N."/>
            <person name="Ivanova N."/>
            <person name="Pagani I."/>
            <person name="Kitzmiller T."/>
            <person name="Lynd L."/>
            <person name="Izquierdo J."/>
            <person name="Woyke T."/>
        </authorList>
    </citation>
    <scope>NUCLEOTIDE SEQUENCE [LARGE SCALE GENOMIC DNA]</scope>
    <source>
        <strain evidence="2">DSM 19732 / NBRC 101661 / EBR45</strain>
    </source>
</reference>
<dbReference type="RefSeq" id="WP_014254373.1">
    <property type="nucleotide sequence ID" value="NC_016627.1"/>
</dbReference>
<evidence type="ECO:0000313" key="1">
    <source>
        <dbReference type="EMBL" id="AEV67755.1"/>
    </source>
</evidence>
<dbReference type="EMBL" id="CP003065">
    <property type="protein sequence ID" value="AEV67755.1"/>
    <property type="molecule type" value="Genomic_DNA"/>
</dbReference>
<dbReference type="Proteomes" id="UP000005435">
    <property type="component" value="Chromosome"/>
</dbReference>
<dbReference type="HOGENOM" id="CLU_2367860_0_0_9"/>
<accession>G8LXP4</accession>